<dbReference type="EMBL" id="JAERTX010000006">
    <property type="protein sequence ID" value="MBM9459999.1"/>
    <property type="molecule type" value="Genomic_DNA"/>
</dbReference>
<proteinExistence type="predicted"/>
<evidence type="ECO:0000259" key="1">
    <source>
        <dbReference type="Pfam" id="PF07883"/>
    </source>
</evidence>
<evidence type="ECO:0000313" key="2">
    <source>
        <dbReference type="EMBL" id="MBM9459999.1"/>
    </source>
</evidence>
<sequence length="144" mass="15153">MKPFETIDLDTVQAHLISAGDTVKLAPLAGPEKGIDHSVFLEIWEPGGAQPPNSHSDEVETFLFLRGEGVAEVDGVEAPVKSGQFLVLAPGTVHRISNTGEGRLYAITTMLPDGGFHKLVTDGQSTTIDAADLDVLASVFGSQA</sequence>
<name>A0A939BSU7_9ACTN</name>
<dbReference type="InterPro" id="IPR014710">
    <property type="entry name" value="RmlC-like_jellyroll"/>
</dbReference>
<dbReference type="Pfam" id="PF07883">
    <property type="entry name" value="Cupin_2"/>
    <property type="match status" value="1"/>
</dbReference>
<accession>A0A939BSU7</accession>
<evidence type="ECO:0000313" key="3">
    <source>
        <dbReference type="Proteomes" id="UP000663791"/>
    </source>
</evidence>
<comment type="caution">
    <text evidence="2">The sequence shown here is derived from an EMBL/GenBank/DDBJ whole genome shotgun (WGS) entry which is preliminary data.</text>
</comment>
<keyword evidence="3" id="KW-1185">Reference proteome</keyword>
<feature type="domain" description="Cupin type-2" evidence="1">
    <location>
        <begin position="41"/>
        <end position="107"/>
    </location>
</feature>
<dbReference type="Proteomes" id="UP000663791">
    <property type="component" value="Unassembled WGS sequence"/>
</dbReference>
<dbReference type="InterPro" id="IPR052538">
    <property type="entry name" value="Flavonoid_dioxygenase-like"/>
</dbReference>
<dbReference type="RefSeq" id="WP_205291294.1">
    <property type="nucleotide sequence ID" value="NZ_CP074406.1"/>
</dbReference>
<dbReference type="SUPFAM" id="SSF51182">
    <property type="entry name" value="RmlC-like cupins"/>
    <property type="match status" value="1"/>
</dbReference>
<dbReference type="PANTHER" id="PTHR43346:SF1">
    <property type="entry name" value="QUERCETIN 2,3-DIOXYGENASE-RELATED"/>
    <property type="match status" value="1"/>
</dbReference>
<organism evidence="2 3">
    <name type="scientific">Nocardioides faecalis</name>
    <dbReference type="NCBI Taxonomy" id="2803858"/>
    <lineage>
        <taxon>Bacteria</taxon>
        <taxon>Bacillati</taxon>
        <taxon>Actinomycetota</taxon>
        <taxon>Actinomycetes</taxon>
        <taxon>Propionibacteriales</taxon>
        <taxon>Nocardioidaceae</taxon>
        <taxon>Nocardioides</taxon>
    </lineage>
</organism>
<dbReference type="InterPro" id="IPR011051">
    <property type="entry name" value="RmlC_Cupin_sf"/>
</dbReference>
<dbReference type="AlphaFoldDB" id="A0A939BSU7"/>
<reference evidence="2" key="1">
    <citation type="submission" date="2021-01" db="EMBL/GenBank/DDBJ databases">
        <title>Novel species in genus Nocardioides.</title>
        <authorList>
            <person name="Zhang G."/>
        </authorList>
    </citation>
    <scope>NUCLEOTIDE SEQUENCE</scope>
    <source>
        <strain evidence="2">Zg-536</strain>
    </source>
</reference>
<dbReference type="InterPro" id="IPR013096">
    <property type="entry name" value="Cupin_2"/>
</dbReference>
<gene>
    <name evidence="2" type="ORF">JK386_08795</name>
</gene>
<protein>
    <submittedName>
        <fullName evidence="2">Cupin domain-containing protein</fullName>
    </submittedName>
</protein>
<dbReference type="Gene3D" id="2.60.120.10">
    <property type="entry name" value="Jelly Rolls"/>
    <property type="match status" value="1"/>
</dbReference>
<dbReference type="PANTHER" id="PTHR43346">
    <property type="entry name" value="LIGAND BINDING DOMAIN PROTEIN, PUTATIVE (AFU_ORTHOLOGUE AFUA_6G14370)-RELATED"/>
    <property type="match status" value="1"/>
</dbReference>